<dbReference type="AlphaFoldDB" id="A0A1F4Q308"/>
<dbReference type="Proteomes" id="UP000178724">
    <property type="component" value="Unassembled WGS sequence"/>
</dbReference>
<organism evidence="2 3">
    <name type="scientific">candidate division WOR-1 bacterium RIFCSPHIGHO2_01_FULL_53_15</name>
    <dbReference type="NCBI Taxonomy" id="1802564"/>
    <lineage>
        <taxon>Bacteria</taxon>
        <taxon>Bacillati</taxon>
        <taxon>Saganbacteria</taxon>
    </lineage>
</organism>
<evidence type="ECO:0000259" key="1">
    <source>
        <dbReference type="Pfam" id="PF01370"/>
    </source>
</evidence>
<name>A0A1F4Q308_UNCSA</name>
<reference evidence="2 3" key="1">
    <citation type="journal article" date="2016" name="Nat. Commun.">
        <title>Thousands of microbial genomes shed light on interconnected biogeochemical processes in an aquifer system.</title>
        <authorList>
            <person name="Anantharaman K."/>
            <person name="Brown C.T."/>
            <person name="Hug L.A."/>
            <person name="Sharon I."/>
            <person name="Castelle C.J."/>
            <person name="Probst A.J."/>
            <person name="Thomas B.C."/>
            <person name="Singh A."/>
            <person name="Wilkins M.J."/>
            <person name="Karaoz U."/>
            <person name="Brodie E.L."/>
            <person name="Williams K.H."/>
            <person name="Hubbard S.S."/>
            <person name="Banfield J.F."/>
        </authorList>
    </citation>
    <scope>NUCLEOTIDE SEQUENCE [LARGE SCALE GENOMIC DNA]</scope>
</reference>
<dbReference type="SUPFAM" id="SSF51735">
    <property type="entry name" value="NAD(P)-binding Rossmann-fold domains"/>
    <property type="match status" value="1"/>
</dbReference>
<evidence type="ECO:0000313" key="2">
    <source>
        <dbReference type="EMBL" id="OGB90216.1"/>
    </source>
</evidence>
<feature type="domain" description="NAD-dependent epimerase/dehydratase" evidence="1">
    <location>
        <begin position="3"/>
        <end position="229"/>
    </location>
</feature>
<gene>
    <name evidence="2" type="ORF">A2625_02685</name>
</gene>
<evidence type="ECO:0000313" key="3">
    <source>
        <dbReference type="Proteomes" id="UP000178724"/>
    </source>
</evidence>
<dbReference type="PANTHER" id="PTHR43238:SF1">
    <property type="entry name" value="GDP-L-FUCOSE SYNTHASE"/>
    <property type="match status" value="1"/>
</dbReference>
<dbReference type="Pfam" id="PF01370">
    <property type="entry name" value="Epimerase"/>
    <property type="match status" value="1"/>
</dbReference>
<protein>
    <submittedName>
        <fullName evidence="2">GDP-fucose synthetase</fullName>
    </submittedName>
</protein>
<dbReference type="InterPro" id="IPR036291">
    <property type="entry name" value="NAD(P)-bd_dom_sf"/>
</dbReference>
<comment type="caution">
    <text evidence="2">The sequence shown here is derived from an EMBL/GenBank/DDBJ whole genome shotgun (WGS) entry which is preliminary data.</text>
</comment>
<accession>A0A1F4Q308</accession>
<sequence length="306" mass="35019">MKILITGATGFLGSALCLALENEGHELVRVGSKNCDLTRQDSLQSYNSPKYDRIYHLAAWTKAGDFCLYHPGEQWIINQQINTNILAWWQKYQPQAKLIAMGTSCAYDPELKLIEDNYLKGAPIESLFTYAMSKRMLHVGLLALQKQYDLKHLTLVPSTLYGPNYHLDGRQMHFIFDLIRKIVNGQQKGEEVVLWGDGNQRRELVYLDDFVRLTLQLSERQENELINVGAGGDHSIRDFAKMICRYVGYDHKKIKYDKTRYVGARSKCLAVSKLKRIITDLKLTPLATGIEKTVKWYLEAVKKGQA</sequence>
<dbReference type="InterPro" id="IPR001509">
    <property type="entry name" value="Epimerase_deHydtase"/>
</dbReference>
<dbReference type="Gene3D" id="3.90.25.10">
    <property type="entry name" value="UDP-galactose 4-epimerase, domain 1"/>
    <property type="match status" value="1"/>
</dbReference>
<proteinExistence type="predicted"/>
<dbReference type="GO" id="GO:0050577">
    <property type="term" value="F:GDP-L-fucose synthase activity"/>
    <property type="evidence" value="ECO:0007669"/>
    <property type="project" value="TreeGrafter"/>
</dbReference>
<dbReference type="Gene3D" id="3.40.50.720">
    <property type="entry name" value="NAD(P)-binding Rossmann-like Domain"/>
    <property type="match status" value="1"/>
</dbReference>
<dbReference type="EMBL" id="METM01000013">
    <property type="protein sequence ID" value="OGB90216.1"/>
    <property type="molecule type" value="Genomic_DNA"/>
</dbReference>
<dbReference type="PANTHER" id="PTHR43238">
    <property type="entry name" value="GDP-L-FUCOSE SYNTHASE"/>
    <property type="match status" value="1"/>
</dbReference>